<accession>A1ZZK7</accession>
<dbReference type="eggNOG" id="COG0681">
    <property type="taxonomic scope" value="Bacteria"/>
</dbReference>
<comment type="caution">
    <text evidence="6">The sequence shown here is derived from an EMBL/GenBank/DDBJ whole genome shotgun (WGS) entry which is preliminary data.</text>
</comment>
<evidence type="ECO:0000256" key="2">
    <source>
        <dbReference type="ARBA" id="ARBA00019232"/>
    </source>
</evidence>
<dbReference type="Gene3D" id="2.10.109.10">
    <property type="entry name" value="Umud Fragment, subunit A"/>
    <property type="match status" value="2"/>
</dbReference>
<dbReference type="Proteomes" id="UP000004095">
    <property type="component" value="Unassembled WGS sequence"/>
</dbReference>
<keyword evidence="4" id="KW-0812">Transmembrane</keyword>
<dbReference type="EC" id="3.4.21.89" evidence="4"/>
<dbReference type="RefSeq" id="WP_002705338.1">
    <property type="nucleotide sequence ID" value="NZ_AAWS01000078.1"/>
</dbReference>
<evidence type="ECO:0000256" key="4">
    <source>
        <dbReference type="RuleBase" id="RU362042"/>
    </source>
</evidence>
<feature type="transmembrane region" description="Helical" evidence="4">
    <location>
        <begin position="30"/>
        <end position="50"/>
    </location>
</feature>
<dbReference type="InterPro" id="IPR000223">
    <property type="entry name" value="Pept_S26A_signal_pept_1"/>
</dbReference>
<dbReference type="EMBL" id="AAWS01000078">
    <property type="protein sequence ID" value="EAY24202.1"/>
    <property type="molecule type" value="Genomic_DNA"/>
</dbReference>
<keyword evidence="4" id="KW-0645">Protease</keyword>
<organism evidence="6 7">
    <name type="scientific">Microscilla marina ATCC 23134</name>
    <dbReference type="NCBI Taxonomy" id="313606"/>
    <lineage>
        <taxon>Bacteria</taxon>
        <taxon>Pseudomonadati</taxon>
        <taxon>Bacteroidota</taxon>
        <taxon>Cytophagia</taxon>
        <taxon>Cytophagales</taxon>
        <taxon>Microscillaceae</taxon>
        <taxon>Microscilla</taxon>
    </lineage>
</organism>
<comment type="similarity">
    <text evidence="1 4">Belongs to the peptidase S26 family.</text>
</comment>
<feature type="active site" evidence="3">
    <location>
        <position position="59"/>
    </location>
</feature>
<protein>
    <recommendedName>
        <fullName evidence="2 4">Signal peptidase I</fullName>
        <ecNumber evidence="4">3.4.21.89</ecNumber>
    </recommendedName>
</protein>
<reference evidence="6 7" key="1">
    <citation type="submission" date="2007-01" db="EMBL/GenBank/DDBJ databases">
        <authorList>
            <person name="Haygood M."/>
            <person name="Podell S."/>
            <person name="Anderson C."/>
            <person name="Hopkinson B."/>
            <person name="Roe K."/>
            <person name="Barbeau K."/>
            <person name="Gaasterland T."/>
            <person name="Ferriera S."/>
            <person name="Johnson J."/>
            <person name="Kravitz S."/>
            <person name="Beeson K."/>
            <person name="Sutton G."/>
            <person name="Rogers Y.-H."/>
            <person name="Friedman R."/>
            <person name="Frazier M."/>
            <person name="Venter J.C."/>
        </authorList>
    </citation>
    <scope>NUCLEOTIDE SEQUENCE [LARGE SCALE GENOMIC DNA]</scope>
    <source>
        <strain evidence="6 7">ATCC 23134</strain>
    </source>
</reference>
<evidence type="ECO:0000259" key="5">
    <source>
        <dbReference type="Pfam" id="PF10502"/>
    </source>
</evidence>
<keyword evidence="4 6" id="KW-0378">Hydrolase</keyword>
<dbReference type="InterPro" id="IPR036286">
    <property type="entry name" value="LexA/Signal_pep-like_sf"/>
</dbReference>
<comment type="subcellular location">
    <subcellularLocation>
        <location evidence="4">Membrane</location>
        <topology evidence="4">Single-pass type II membrane protein</topology>
    </subcellularLocation>
</comment>
<dbReference type="MEROPS" id="S26.001"/>
<dbReference type="GO" id="GO:0006465">
    <property type="term" value="P:signal peptide processing"/>
    <property type="evidence" value="ECO:0007669"/>
    <property type="project" value="InterPro"/>
</dbReference>
<evidence type="ECO:0000313" key="6">
    <source>
        <dbReference type="EMBL" id="EAY24202.1"/>
    </source>
</evidence>
<dbReference type="NCBIfam" id="TIGR02227">
    <property type="entry name" value="sigpep_I_bact"/>
    <property type="match status" value="1"/>
</dbReference>
<dbReference type="GO" id="GO:0009003">
    <property type="term" value="F:signal peptidase activity"/>
    <property type="evidence" value="ECO:0007669"/>
    <property type="project" value="UniProtKB-EC"/>
</dbReference>
<proteinExistence type="inferred from homology"/>
<dbReference type="GO" id="GO:0016020">
    <property type="term" value="C:membrane"/>
    <property type="evidence" value="ECO:0007669"/>
    <property type="project" value="UniProtKB-SubCell"/>
</dbReference>
<dbReference type="CDD" id="cd06530">
    <property type="entry name" value="S26_SPase_I"/>
    <property type="match status" value="2"/>
</dbReference>
<dbReference type="PRINTS" id="PR00727">
    <property type="entry name" value="LEADERPTASE"/>
</dbReference>
<dbReference type="GO" id="GO:0004252">
    <property type="term" value="F:serine-type endopeptidase activity"/>
    <property type="evidence" value="ECO:0007669"/>
    <property type="project" value="InterPro"/>
</dbReference>
<dbReference type="InterPro" id="IPR019533">
    <property type="entry name" value="Peptidase_S26"/>
</dbReference>
<dbReference type="PANTHER" id="PTHR43390:SF1">
    <property type="entry name" value="CHLOROPLAST PROCESSING PEPTIDASE"/>
    <property type="match status" value="1"/>
</dbReference>
<dbReference type="PANTHER" id="PTHR43390">
    <property type="entry name" value="SIGNAL PEPTIDASE I"/>
    <property type="match status" value="1"/>
</dbReference>
<keyword evidence="7" id="KW-1185">Reference proteome</keyword>
<feature type="domain" description="Peptidase S26" evidence="5">
    <location>
        <begin position="314"/>
        <end position="356"/>
    </location>
</feature>
<keyword evidence="4" id="KW-0472">Membrane</keyword>
<dbReference type="SUPFAM" id="SSF51306">
    <property type="entry name" value="LexA/Signal peptidase"/>
    <property type="match status" value="1"/>
</dbReference>
<evidence type="ECO:0000256" key="3">
    <source>
        <dbReference type="PIRSR" id="PIRSR600223-1"/>
    </source>
</evidence>
<dbReference type="OrthoDB" id="9802919at2"/>
<feature type="domain" description="Peptidase S26" evidence="5">
    <location>
        <begin position="30"/>
        <end position="173"/>
    </location>
</feature>
<dbReference type="Pfam" id="PF10502">
    <property type="entry name" value="Peptidase_S26"/>
    <property type="match status" value="2"/>
</dbReference>
<dbReference type="AlphaFoldDB" id="A1ZZK7"/>
<evidence type="ECO:0000313" key="7">
    <source>
        <dbReference type="Proteomes" id="UP000004095"/>
    </source>
</evidence>
<gene>
    <name evidence="6" type="ORF">M23134_01790</name>
</gene>
<evidence type="ECO:0000256" key="1">
    <source>
        <dbReference type="ARBA" id="ARBA00009370"/>
    </source>
</evidence>
<feature type="active site" evidence="3">
    <location>
        <position position="148"/>
    </location>
</feature>
<name>A1ZZK7_MICM2</name>
<comment type="catalytic activity">
    <reaction evidence="4">
        <text>Cleavage of hydrophobic, N-terminal signal or leader sequences from secreted and periplasmic proteins.</text>
        <dbReference type="EC" id="3.4.21.89"/>
    </reaction>
</comment>
<keyword evidence="4" id="KW-1133">Transmembrane helix</keyword>
<sequence>MSVPPISNPDKDLDIVPQEKQKKKRSGFSTWVRTFFIALLLAIVVKVFFLEAFVIPSNSMEGTLKTGDFIFVNKLHYGPRTPQTWLQIPLTHQSMHIPGLGTRKTYLDAAKLPTTRLPGYSSIKRGDVVVFNHPPSNHPVSQKTHYVKRCVALAGDTVKIVDMQLIVNGQKQGTGNKVLYQFNFGTQSKGGNEVLDKQGISYEEVNGGGYRFWATQSQANDLSQNKKFSANGDKPLLIRANKEVRNPHIFPQDEAFDWNEDFFGPLIIPKKGTVMPMISRNVILYKDLIQRFEGLKKGRVEIYKNQLLIDGKVQERYTFKNNYYFMLGDSRHNSLDSRYWGLVPENHIVGKVAFTLFSLRPNVPWLSTTNWLPRGVGKYKIYPNFSKFRKKRWFKAVK</sequence>